<accession>A0A875S5F0</accession>
<dbReference type="AlphaFoldDB" id="A0A875S5F0"/>
<organism evidence="2 3">
    <name type="scientific">Eeniella nana</name>
    <name type="common">Yeast</name>
    <name type="synonym">Brettanomyces nanus</name>
    <dbReference type="NCBI Taxonomy" id="13502"/>
    <lineage>
        <taxon>Eukaryota</taxon>
        <taxon>Fungi</taxon>
        <taxon>Dikarya</taxon>
        <taxon>Ascomycota</taxon>
        <taxon>Saccharomycotina</taxon>
        <taxon>Pichiomycetes</taxon>
        <taxon>Pichiales</taxon>
        <taxon>Pichiaceae</taxon>
        <taxon>Brettanomyces</taxon>
    </lineage>
</organism>
<proteinExistence type="predicted"/>
<evidence type="ECO:0000313" key="3">
    <source>
        <dbReference type="Proteomes" id="UP000662931"/>
    </source>
</evidence>
<gene>
    <name evidence="2" type="ORF">FOA43_001753</name>
</gene>
<dbReference type="OrthoDB" id="3989030at2759"/>
<dbReference type="RefSeq" id="XP_038777989.1">
    <property type="nucleotide sequence ID" value="XM_038922061.1"/>
</dbReference>
<name>A0A875S5F0_EENNA</name>
<dbReference type="Proteomes" id="UP000662931">
    <property type="component" value="Chromosome 1"/>
</dbReference>
<reference evidence="2" key="1">
    <citation type="submission" date="2020-10" db="EMBL/GenBank/DDBJ databases">
        <authorList>
            <person name="Roach M.J.R."/>
        </authorList>
    </citation>
    <scope>NUCLEOTIDE SEQUENCE</scope>
    <source>
        <strain evidence="2">CBS 1945</strain>
    </source>
</reference>
<dbReference type="GeneID" id="62195154"/>
<dbReference type="EMBL" id="CP064812">
    <property type="protein sequence ID" value="QPG74424.1"/>
    <property type="molecule type" value="Genomic_DNA"/>
</dbReference>
<dbReference type="KEGG" id="bnn:FOA43_001753"/>
<keyword evidence="1" id="KW-0175">Coiled coil</keyword>
<protein>
    <submittedName>
        <fullName evidence="2">Uncharacterized protein</fullName>
    </submittedName>
</protein>
<evidence type="ECO:0000256" key="1">
    <source>
        <dbReference type="SAM" id="Coils"/>
    </source>
</evidence>
<keyword evidence="3" id="KW-1185">Reference proteome</keyword>
<sequence length="272" mass="32213">MATIRFTVDRKVAGRSKGGLTLQGEPPKLPPIDSFKLNNIINSVENSKQLRKEIVDSVLRINNNYTEDLDDQIKAIRDIEQEEIIRRFEDITIAYSKVGKEATVQLDRRRQKMENIQEDMSVVNEQLRKSTRRVNEMIDRLKRLEKQFPVKDRLFDMNSPNDDHYRELFDRGMRKEIEEKNRRDKEELESRVISDNLSSSPTKMRQYIELEKDIEELQRTHSRSVSKFKNPTRLTVIEVPIAELNSEEVTVRSRREGEKWKGELRKLAKRNE</sequence>
<feature type="coiled-coil region" evidence="1">
    <location>
        <begin position="106"/>
        <end position="147"/>
    </location>
</feature>
<evidence type="ECO:0000313" key="2">
    <source>
        <dbReference type="EMBL" id="QPG74424.1"/>
    </source>
</evidence>